<keyword evidence="2 5" id="KW-0238">DNA-binding</keyword>
<proteinExistence type="predicted"/>
<dbReference type="PANTHER" id="PTHR30146:SF109">
    <property type="entry name" value="HTH-TYPE TRANSCRIPTIONAL REGULATOR GALS"/>
    <property type="match status" value="1"/>
</dbReference>
<dbReference type="InterPro" id="IPR010982">
    <property type="entry name" value="Lambda_DNA-bd_dom_sf"/>
</dbReference>
<evidence type="ECO:0000256" key="1">
    <source>
        <dbReference type="ARBA" id="ARBA00023015"/>
    </source>
</evidence>
<dbReference type="RefSeq" id="WP_344797818.1">
    <property type="nucleotide sequence ID" value="NZ_BAABAU010000004.1"/>
</dbReference>
<protein>
    <submittedName>
        <fullName evidence="5">LacI family DNA-binding transcriptional regulator</fullName>
    </submittedName>
</protein>
<accession>A0ABP8E5W7</accession>
<name>A0ABP8E5W7_9MICO</name>
<evidence type="ECO:0000256" key="2">
    <source>
        <dbReference type="ARBA" id="ARBA00023125"/>
    </source>
</evidence>
<dbReference type="SMART" id="SM00354">
    <property type="entry name" value="HTH_LACI"/>
    <property type="match status" value="1"/>
</dbReference>
<evidence type="ECO:0000313" key="6">
    <source>
        <dbReference type="Proteomes" id="UP001501594"/>
    </source>
</evidence>
<comment type="caution">
    <text evidence="5">The sequence shown here is derived from an EMBL/GenBank/DDBJ whole genome shotgun (WGS) entry which is preliminary data.</text>
</comment>
<dbReference type="Pfam" id="PF00356">
    <property type="entry name" value="LacI"/>
    <property type="match status" value="1"/>
</dbReference>
<dbReference type="PANTHER" id="PTHR30146">
    <property type="entry name" value="LACI-RELATED TRANSCRIPTIONAL REPRESSOR"/>
    <property type="match status" value="1"/>
</dbReference>
<dbReference type="InterPro" id="IPR028082">
    <property type="entry name" value="Peripla_BP_I"/>
</dbReference>
<keyword evidence="1" id="KW-0805">Transcription regulation</keyword>
<dbReference type="InterPro" id="IPR000843">
    <property type="entry name" value="HTH_LacI"/>
</dbReference>
<evidence type="ECO:0000313" key="5">
    <source>
        <dbReference type="EMBL" id="GAA4267494.1"/>
    </source>
</evidence>
<dbReference type="PROSITE" id="PS00356">
    <property type="entry name" value="HTH_LACI_1"/>
    <property type="match status" value="1"/>
</dbReference>
<reference evidence="6" key="1">
    <citation type="journal article" date="2019" name="Int. J. Syst. Evol. Microbiol.">
        <title>The Global Catalogue of Microorganisms (GCM) 10K type strain sequencing project: providing services to taxonomists for standard genome sequencing and annotation.</title>
        <authorList>
            <consortium name="The Broad Institute Genomics Platform"/>
            <consortium name="The Broad Institute Genome Sequencing Center for Infectious Disease"/>
            <person name="Wu L."/>
            <person name="Ma J."/>
        </authorList>
    </citation>
    <scope>NUCLEOTIDE SEQUENCE [LARGE SCALE GENOMIC DNA]</scope>
    <source>
        <strain evidence="6">JCM 17442</strain>
    </source>
</reference>
<dbReference type="Proteomes" id="UP001501594">
    <property type="component" value="Unassembled WGS sequence"/>
</dbReference>
<dbReference type="Gene3D" id="1.10.260.40">
    <property type="entry name" value="lambda repressor-like DNA-binding domains"/>
    <property type="match status" value="1"/>
</dbReference>
<dbReference type="CDD" id="cd01392">
    <property type="entry name" value="HTH_LacI"/>
    <property type="match status" value="1"/>
</dbReference>
<dbReference type="PRINTS" id="PR00036">
    <property type="entry name" value="HTHLACI"/>
</dbReference>
<keyword evidence="6" id="KW-1185">Reference proteome</keyword>
<evidence type="ECO:0000259" key="4">
    <source>
        <dbReference type="PROSITE" id="PS50932"/>
    </source>
</evidence>
<dbReference type="InterPro" id="IPR046335">
    <property type="entry name" value="LacI/GalR-like_sensor"/>
</dbReference>
<dbReference type="Pfam" id="PF13377">
    <property type="entry name" value="Peripla_BP_3"/>
    <property type="match status" value="1"/>
</dbReference>
<gene>
    <name evidence="5" type="ORF">GCM10022256_31060</name>
</gene>
<dbReference type="SUPFAM" id="SSF53822">
    <property type="entry name" value="Periplasmic binding protein-like I"/>
    <property type="match status" value="1"/>
</dbReference>
<dbReference type="EMBL" id="BAABAU010000004">
    <property type="protein sequence ID" value="GAA4267494.1"/>
    <property type="molecule type" value="Genomic_DNA"/>
</dbReference>
<dbReference type="SUPFAM" id="SSF47413">
    <property type="entry name" value="lambda repressor-like DNA-binding domains"/>
    <property type="match status" value="1"/>
</dbReference>
<dbReference type="Gene3D" id="3.40.50.2300">
    <property type="match status" value="2"/>
</dbReference>
<dbReference type="PROSITE" id="PS50932">
    <property type="entry name" value="HTH_LACI_2"/>
    <property type="match status" value="1"/>
</dbReference>
<organism evidence="5 6">
    <name type="scientific">Frondihabitans peucedani</name>
    <dbReference type="NCBI Taxonomy" id="598626"/>
    <lineage>
        <taxon>Bacteria</taxon>
        <taxon>Bacillati</taxon>
        <taxon>Actinomycetota</taxon>
        <taxon>Actinomycetes</taxon>
        <taxon>Micrococcales</taxon>
        <taxon>Microbacteriaceae</taxon>
        <taxon>Frondihabitans</taxon>
    </lineage>
</organism>
<dbReference type="GO" id="GO:0003677">
    <property type="term" value="F:DNA binding"/>
    <property type="evidence" value="ECO:0007669"/>
    <property type="project" value="UniProtKB-KW"/>
</dbReference>
<feature type="domain" description="HTH lacI-type" evidence="4">
    <location>
        <begin position="8"/>
        <end position="62"/>
    </location>
</feature>
<evidence type="ECO:0000256" key="3">
    <source>
        <dbReference type="ARBA" id="ARBA00023163"/>
    </source>
</evidence>
<sequence>MTDIARRPTIRDVATVAGVSSGTVSRVLNGKNWVSPESKARVDAAIKKTGYRVNAHARGLAMNRSNTIAFLLTETQSVLFEDPNFGALVRGTSAELAKRDISFVLIMAGDEAERTRAMNYITAGHVDGVLLAFTSASGNPLVKSLVDARVPMVSAGQPLGFEGRLGCVAADDLHGAITMTTYLLDRGRVRVATIAGPRDTPGGIARLEGYRRVLGDRFDQGLVRHGDYTRESGVVAMRELLQEHPDIDAVFAANDAMAAGAIEVLQAAGRRVPDDVAVAGFDDSVFAATTTPSITTMRQPFGRISAEMVRVLVDIIDGAGPSTLMLPTELVQRESA</sequence>
<keyword evidence="3" id="KW-0804">Transcription</keyword>
<dbReference type="CDD" id="cd06267">
    <property type="entry name" value="PBP1_LacI_sugar_binding-like"/>
    <property type="match status" value="1"/>
</dbReference>